<comment type="caution">
    <text evidence="2">The sequence shown here is derived from an EMBL/GenBank/DDBJ whole genome shotgun (WGS) entry which is preliminary data.</text>
</comment>
<dbReference type="InterPro" id="IPR036907">
    <property type="entry name" value="5'-Nucleotdase_C_sf"/>
</dbReference>
<gene>
    <name evidence="2" type="ORF">ACFFHW_12340</name>
</gene>
<dbReference type="InterPro" id="IPR029052">
    <property type="entry name" value="Metallo-depent_PP-like"/>
</dbReference>
<dbReference type="EMBL" id="JBHLVX010000050">
    <property type="protein sequence ID" value="MFC0268759.1"/>
    <property type="molecule type" value="Genomic_DNA"/>
</dbReference>
<keyword evidence="3" id="KW-1185">Reference proteome</keyword>
<organism evidence="2 3">
    <name type="scientific">Kushneria aurantia</name>
    <dbReference type="NCBI Taxonomy" id="504092"/>
    <lineage>
        <taxon>Bacteria</taxon>
        <taxon>Pseudomonadati</taxon>
        <taxon>Pseudomonadota</taxon>
        <taxon>Gammaproteobacteria</taxon>
        <taxon>Oceanospirillales</taxon>
        <taxon>Halomonadaceae</taxon>
        <taxon>Kushneria</taxon>
    </lineage>
</organism>
<feature type="region of interest" description="Disordered" evidence="1">
    <location>
        <begin position="550"/>
        <end position="570"/>
    </location>
</feature>
<dbReference type="Proteomes" id="UP001589814">
    <property type="component" value="Unassembled WGS sequence"/>
</dbReference>
<dbReference type="Gene3D" id="3.90.780.10">
    <property type="entry name" value="5'-Nucleotidase, C-terminal domain"/>
    <property type="match status" value="1"/>
</dbReference>
<protein>
    <recommendedName>
        <fullName evidence="4">Lipoprotein UxpA</fullName>
    </recommendedName>
</protein>
<evidence type="ECO:0008006" key="4">
    <source>
        <dbReference type="Google" id="ProtNLM"/>
    </source>
</evidence>
<dbReference type="Gene3D" id="3.60.21.10">
    <property type="match status" value="1"/>
</dbReference>
<dbReference type="PROSITE" id="PS51318">
    <property type="entry name" value="TAT"/>
    <property type="match status" value="1"/>
</dbReference>
<evidence type="ECO:0000313" key="2">
    <source>
        <dbReference type="EMBL" id="MFC0268759.1"/>
    </source>
</evidence>
<proteinExistence type="predicted"/>
<evidence type="ECO:0000256" key="1">
    <source>
        <dbReference type="SAM" id="MobiDB-lite"/>
    </source>
</evidence>
<accession>A0ABV6G519</accession>
<evidence type="ECO:0000313" key="3">
    <source>
        <dbReference type="Proteomes" id="UP001589814"/>
    </source>
</evidence>
<dbReference type="RefSeq" id="WP_156826690.1">
    <property type="nucleotide sequence ID" value="NZ_JBHLVX010000050.1"/>
</dbReference>
<name>A0ABV6G519_9GAMM</name>
<sequence length="570" mass="61210">MTNFAIHRERSAAPDATRSCCFNIGRRRFVGALGAGIAGAALAGCAATGTGGRRRSLAPGRRVELLYLADTLECLKPSRPVAPATFLGPASLLGAEPWATAGDVATLAGAAGRDWQRLCIPELAVAQQSGGYGGLAARLEQLRESLGAARTLTLENGQCWSGSGLGHLSNGRAGLDASRLLGSDARVSSDERVLWPQQVESLYRRFERPVLGALPAGRSAAVTPATRFERDGVRVAVVGATDPHAFDESRQLDAWYQALHSSVEDAAKGADLVVLMADTGSGVARWLAGRLPAVDLVLAARGQDFWPDLIQVDHRSGGQVPLCLPGSHASGFYQLSCVSDSDGWRVEARFHLNDGALSPERSAPLQARFDQLRAPYAGWLDRRLATAPDWLWRRDSAGGSWDALIAAALAEGEGDHALLPGLRYDSPLAPGEAITRDHLLRLTGGYPARVTGLELSRDDLHQLVERSVDNSLGTPLVINNSQDLPRLSGADWQLDYGAGPGERSRIDAPAGTHRWQTFSARPEAPPGEPLWQRMERFLLDRPSLTLPPRPDVEARYVDGHPGWHPEARLT</sequence>
<reference evidence="2 3" key="1">
    <citation type="submission" date="2024-09" db="EMBL/GenBank/DDBJ databases">
        <authorList>
            <person name="Sun Q."/>
            <person name="Mori K."/>
        </authorList>
    </citation>
    <scope>NUCLEOTIDE SEQUENCE [LARGE SCALE GENOMIC DNA]</scope>
    <source>
        <strain evidence="2 3">CCM 7415</strain>
    </source>
</reference>
<dbReference type="InterPro" id="IPR006311">
    <property type="entry name" value="TAT_signal"/>
</dbReference>
<dbReference type="SUPFAM" id="SSF56300">
    <property type="entry name" value="Metallo-dependent phosphatases"/>
    <property type="match status" value="1"/>
</dbReference>